<dbReference type="EMBL" id="CP159872">
    <property type="protein sequence ID" value="XCM78412.1"/>
    <property type="molecule type" value="Genomic_DNA"/>
</dbReference>
<name>A0AAU8JQ64_9ACTN</name>
<sequence>MRENQETPGGGAELPAELSRRIVTRCEQRGLTVEEAAAQAGMSPRYLEHLLAVGRGFDPAALVRVAAVLGMTYQELVEGREDAPPGRAAAGAHPYLLRLTEQECWDRLGTHGVGRVAISADPTPLVLPVNYTVDGTAVAYRTSEDGPAAVATGTEVAFEVDHLDEHRGEGWSVLISGRAEQVEDPADRQRLDEAAVGAPWAGGRRETWIRITPATATGRRIRAQ</sequence>
<dbReference type="AlphaFoldDB" id="A0AAU8JQ64"/>
<evidence type="ECO:0000313" key="2">
    <source>
        <dbReference type="EMBL" id="XCM78412.1"/>
    </source>
</evidence>
<protein>
    <submittedName>
        <fullName evidence="2">Pyridoxamine 5'-phosphate oxidase family protein</fullName>
    </submittedName>
</protein>
<proteinExistence type="predicted"/>
<dbReference type="KEGG" id="kcm:ABWK59_05470"/>
<feature type="domain" description="HTH cro/C1-type" evidence="1">
    <location>
        <begin position="22"/>
        <end position="76"/>
    </location>
</feature>
<gene>
    <name evidence="2" type="ORF">ABWK59_05470</name>
</gene>
<organism evidence="2">
    <name type="scientific">Kitasatospora camelliae</name>
    <dbReference type="NCBI Taxonomy" id="3156397"/>
    <lineage>
        <taxon>Bacteria</taxon>
        <taxon>Bacillati</taxon>
        <taxon>Actinomycetota</taxon>
        <taxon>Actinomycetes</taxon>
        <taxon>Kitasatosporales</taxon>
        <taxon>Streptomycetaceae</taxon>
        <taxon>Kitasatospora</taxon>
    </lineage>
</organism>
<dbReference type="InterPro" id="IPR001387">
    <property type="entry name" value="Cro/C1-type_HTH"/>
</dbReference>
<dbReference type="InterPro" id="IPR010982">
    <property type="entry name" value="Lambda_DNA-bd_dom_sf"/>
</dbReference>
<dbReference type="Pfam" id="PF12900">
    <property type="entry name" value="Pyridox_ox_2"/>
    <property type="match status" value="1"/>
</dbReference>
<dbReference type="InterPro" id="IPR024747">
    <property type="entry name" value="Pyridox_Oxase-rel"/>
</dbReference>
<dbReference type="PROSITE" id="PS50943">
    <property type="entry name" value="HTH_CROC1"/>
    <property type="match status" value="1"/>
</dbReference>
<dbReference type="SUPFAM" id="SSF47413">
    <property type="entry name" value="lambda repressor-like DNA-binding domains"/>
    <property type="match status" value="1"/>
</dbReference>
<dbReference type="InterPro" id="IPR012349">
    <property type="entry name" value="Split_barrel_FMN-bd"/>
</dbReference>
<reference evidence="2" key="1">
    <citation type="submission" date="2024-06" db="EMBL/GenBank/DDBJ databases">
        <title>The genome sequences of Kitasatospora sp. strain HUAS MG31.</title>
        <authorList>
            <person name="Mo P."/>
        </authorList>
    </citation>
    <scope>NUCLEOTIDE SEQUENCE</scope>
    <source>
        <strain evidence="2">HUAS MG31</strain>
    </source>
</reference>
<dbReference type="Gene3D" id="2.30.110.10">
    <property type="entry name" value="Electron Transport, Fmn-binding Protein, Chain A"/>
    <property type="match status" value="1"/>
</dbReference>
<dbReference type="Pfam" id="PF13560">
    <property type="entry name" value="HTH_31"/>
    <property type="match status" value="1"/>
</dbReference>
<dbReference type="SUPFAM" id="SSF50475">
    <property type="entry name" value="FMN-binding split barrel"/>
    <property type="match status" value="1"/>
</dbReference>
<dbReference type="Gene3D" id="1.10.260.40">
    <property type="entry name" value="lambda repressor-like DNA-binding domains"/>
    <property type="match status" value="1"/>
</dbReference>
<evidence type="ECO:0000259" key="1">
    <source>
        <dbReference type="PROSITE" id="PS50943"/>
    </source>
</evidence>
<accession>A0AAU8JQ64</accession>
<dbReference type="SMART" id="SM00530">
    <property type="entry name" value="HTH_XRE"/>
    <property type="match status" value="1"/>
</dbReference>
<dbReference type="RefSeq" id="WP_354638284.1">
    <property type="nucleotide sequence ID" value="NZ_CP159872.1"/>
</dbReference>
<dbReference type="GO" id="GO:0003677">
    <property type="term" value="F:DNA binding"/>
    <property type="evidence" value="ECO:0007669"/>
    <property type="project" value="InterPro"/>
</dbReference>
<dbReference type="CDD" id="cd00093">
    <property type="entry name" value="HTH_XRE"/>
    <property type="match status" value="1"/>
</dbReference>